<evidence type="ECO:0000256" key="2">
    <source>
        <dbReference type="ARBA" id="ARBA00022490"/>
    </source>
</evidence>
<dbReference type="GO" id="GO:0003700">
    <property type="term" value="F:DNA-binding transcription factor activity"/>
    <property type="evidence" value="ECO:0007669"/>
    <property type="project" value="InterPro"/>
</dbReference>
<comment type="caution">
    <text evidence="8">The sequence shown here is derived from an EMBL/GenBank/DDBJ whole genome shotgun (WGS) entry which is preliminary data.</text>
</comment>
<dbReference type="InterPro" id="IPR055166">
    <property type="entry name" value="Transc_reg_Sar_Rot_HTH"/>
</dbReference>
<dbReference type="InterPro" id="IPR036291">
    <property type="entry name" value="NAD(P)-bd_dom_sf"/>
</dbReference>
<dbReference type="PROSITE" id="PS50995">
    <property type="entry name" value="HTH_MARR_2"/>
    <property type="match status" value="1"/>
</dbReference>
<dbReference type="InterPro" id="IPR013154">
    <property type="entry name" value="ADH-like_N"/>
</dbReference>
<keyword evidence="5" id="KW-0238">DNA-binding</keyword>
<dbReference type="Pfam" id="PF13602">
    <property type="entry name" value="ADH_zinc_N_2"/>
    <property type="match status" value="1"/>
</dbReference>
<feature type="domain" description="HTH marR-type" evidence="7">
    <location>
        <begin position="10"/>
        <end position="143"/>
    </location>
</feature>
<dbReference type="SMART" id="SM00829">
    <property type="entry name" value="PKS_ER"/>
    <property type="match status" value="1"/>
</dbReference>
<dbReference type="InterPro" id="IPR036390">
    <property type="entry name" value="WH_DNA-bd_sf"/>
</dbReference>
<dbReference type="InterPro" id="IPR050700">
    <property type="entry name" value="YIM1/Zinc_Alcohol_DH_Fams"/>
</dbReference>
<dbReference type="Gene3D" id="3.90.180.10">
    <property type="entry name" value="Medium-chain alcohol dehydrogenases, catalytic domain"/>
    <property type="match status" value="1"/>
</dbReference>
<keyword evidence="6" id="KW-0804">Transcription</keyword>
<dbReference type="PRINTS" id="PR00598">
    <property type="entry name" value="HTHMARR"/>
</dbReference>
<evidence type="ECO:0000256" key="4">
    <source>
        <dbReference type="ARBA" id="ARBA00023015"/>
    </source>
</evidence>
<dbReference type="GO" id="GO:0003677">
    <property type="term" value="F:DNA binding"/>
    <property type="evidence" value="ECO:0007669"/>
    <property type="project" value="UniProtKB-KW"/>
</dbReference>
<evidence type="ECO:0000259" key="7">
    <source>
        <dbReference type="PROSITE" id="PS50995"/>
    </source>
</evidence>
<dbReference type="InterPro" id="IPR002364">
    <property type="entry name" value="Quin_OxRdtase/zeta-crystal_CS"/>
</dbReference>
<dbReference type="FunFam" id="1.10.10.10:FF:000163">
    <property type="entry name" value="MarR family transcriptional regulator"/>
    <property type="match status" value="1"/>
</dbReference>
<dbReference type="InterPro" id="IPR036388">
    <property type="entry name" value="WH-like_DNA-bd_sf"/>
</dbReference>
<dbReference type="SUPFAM" id="SSF46785">
    <property type="entry name" value="Winged helix' DNA-binding domain"/>
    <property type="match status" value="1"/>
</dbReference>
<keyword evidence="2" id="KW-0963">Cytoplasm</keyword>
<protein>
    <submittedName>
        <fullName evidence="8">Zinc-binding dehydrogenase</fullName>
    </submittedName>
</protein>
<dbReference type="InterPro" id="IPR000835">
    <property type="entry name" value="HTH_MarR-typ"/>
</dbReference>
<evidence type="ECO:0000256" key="1">
    <source>
        <dbReference type="ARBA" id="ARBA00004496"/>
    </source>
</evidence>
<dbReference type="GO" id="GO:0005737">
    <property type="term" value="C:cytoplasm"/>
    <property type="evidence" value="ECO:0007669"/>
    <property type="project" value="UniProtKB-SubCell"/>
</dbReference>
<keyword evidence="4" id="KW-0805">Transcription regulation</keyword>
<dbReference type="GO" id="GO:0008270">
    <property type="term" value="F:zinc ion binding"/>
    <property type="evidence" value="ECO:0007669"/>
    <property type="project" value="InterPro"/>
</dbReference>
<dbReference type="Gene3D" id="1.10.10.10">
    <property type="entry name" value="Winged helix-like DNA-binding domain superfamily/Winged helix DNA-binding domain"/>
    <property type="match status" value="1"/>
</dbReference>
<dbReference type="PANTHER" id="PTHR11695:SF294">
    <property type="entry name" value="RETICULON-4-INTERACTING PROTEIN 1, MITOCHONDRIAL"/>
    <property type="match status" value="1"/>
</dbReference>
<dbReference type="Proteomes" id="UP000315131">
    <property type="component" value="Unassembled WGS sequence"/>
</dbReference>
<dbReference type="PANTHER" id="PTHR11695">
    <property type="entry name" value="ALCOHOL DEHYDROGENASE RELATED"/>
    <property type="match status" value="1"/>
</dbReference>
<sequence>MHKENQQKLENQICFPIYSVSRLITRAYKPYLDKLDLTYPQYLVLLVLWEDNELSVNKIGKKLLLNTNTLSPLIKRMEKNNLLTRTRSRNDERTVLVSLTEKGRALKNLASSIPQDLLEILINDDVELSDVILLKKTLDSWIDILAKDTESSTEIKKYRIMKALQITKYGDLQNSLQFSEIDKPEISENEILIAVKAAALNPIDYKLAQGHLKEVLDLDLPTGIGYDFSGEVIEKGSAVQDFEIRDEVYGRVPQDYMGTVAEFVAVDSRVIARKPQNISFEKACSLPLAGLTTIQALEKAGIKENDRVLIHAGSGGVGSFAIQYAKAKGAIVYTTTSSTNVEWVKALGADRVIDYKNENYKEIASDLDIVFDTLGEEYTFEAFGIIKEGGRVTSIVGPPDVETAKQMGMEDYQLPEKLSKLKEENSAEYKFTWMQPNAAQLKEIKAMVEDRTIRPIIDLVYPFGDAVKAFEYLATGRAQGKVIVSLAETFENQ</sequence>
<dbReference type="SUPFAM" id="SSF51735">
    <property type="entry name" value="NAD(P)-binding Rossmann-fold domains"/>
    <property type="match status" value="1"/>
</dbReference>
<dbReference type="GO" id="GO:0016491">
    <property type="term" value="F:oxidoreductase activity"/>
    <property type="evidence" value="ECO:0007669"/>
    <property type="project" value="UniProtKB-KW"/>
</dbReference>
<comment type="subcellular location">
    <subcellularLocation>
        <location evidence="1">Cytoplasm</location>
    </subcellularLocation>
</comment>
<dbReference type="SMART" id="SM00347">
    <property type="entry name" value="HTH_MARR"/>
    <property type="match status" value="1"/>
</dbReference>
<dbReference type="CDD" id="cd05289">
    <property type="entry name" value="MDR_like_2"/>
    <property type="match status" value="1"/>
</dbReference>
<dbReference type="OrthoDB" id="9787435at2"/>
<dbReference type="AlphaFoldDB" id="A0A550HXC1"/>
<name>A0A550HXC1_9FLAO</name>
<organism evidence="8 9">
    <name type="scientific">Christiangramia sabulilitoris</name>
    <dbReference type="NCBI Taxonomy" id="2583991"/>
    <lineage>
        <taxon>Bacteria</taxon>
        <taxon>Pseudomonadati</taxon>
        <taxon>Bacteroidota</taxon>
        <taxon>Flavobacteriia</taxon>
        <taxon>Flavobacteriales</taxon>
        <taxon>Flavobacteriaceae</taxon>
        <taxon>Christiangramia</taxon>
    </lineage>
</organism>
<evidence type="ECO:0000256" key="5">
    <source>
        <dbReference type="ARBA" id="ARBA00023125"/>
    </source>
</evidence>
<gene>
    <name evidence="8" type="ORF">FGM01_13880</name>
</gene>
<keyword evidence="9" id="KW-1185">Reference proteome</keyword>
<dbReference type="InterPro" id="IPR020843">
    <property type="entry name" value="ER"/>
</dbReference>
<dbReference type="PROSITE" id="PS01162">
    <property type="entry name" value="QOR_ZETA_CRYSTAL"/>
    <property type="match status" value="1"/>
</dbReference>
<evidence type="ECO:0000256" key="6">
    <source>
        <dbReference type="ARBA" id="ARBA00023163"/>
    </source>
</evidence>
<keyword evidence="3" id="KW-0560">Oxidoreductase</keyword>
<evidence type="ECO:0000313" key="9">
    <source>
        <dbReference type="Proteomes" id="UP000315131"/>
    </source>
</evidence>
<dbReference type="Pfam" id="PF08240">
    <property type="entry name" value="ADH_N"/>
    <property type="match status" value="1"/>
</dbReference>
<dbReference type="InterPro" id="IPR011032">
    <property type="entry name" value="GroES-like_sf"/>
</dbReference>
<dbReference type="Gene3D" id="3.40.50.720">
    <property type="entry name" value="NAD(P)-binding Rossmann-like Domain"/>
    <property type="match status" value="1"/>
</dbReference>
<dbReference type="EMBL" id="VHSF01000004">
    <property type="protein sequence ID" value="TRO63350.1"/>
    <property type="molecule type" value="Genomic_DNA"/>
</dbReference>
<proteinExistence type="predicted"/>
<reference evidence="8 9" key="1">
    <citation type="submission" date="2019-06" db="EMBL/GenBank/DDBJ databases">
        <title>Gramella sabulilitoris sp. nov., isolated from a marine sand.</title>
        <authorList>
            <person name="Yoon J.-H."/>
        </authorList>
    </citation>
    <scope>NUCLEOTIDE SEQUENCE [LARGE SCALE GENOMIC DNA]</scope>
    <source>
        <strain evidence="8 9">HSMS-1</strain>
    </source>
</reference>
<evidence type="ECO:0000256" key="3">
    <source>
        <dbReference type="ARBA" id="ARBA00023002"/>
    </source>
</evidence>
<dbReference type="Pfam" id="PF22381">
    <property type="entry name" value="Staph_reg_Sar_Rot"/>
    <property type="match status" value="1"/>
</dbReference>
<accession>A0A550HXC1</accession>
<evidence type="ECO:0000313" key="8">
    <source>
        <dbReference type="EMBL" id="TRO63350.1"/>
    </source>
</evidence>
<dbReference type="SUPFAM" id="SSF50129">
    <property type="entry name" value="GroES-like"/>
    <property type="match status" value="1"/>
</dbReference>